<organism evidence="1 2">
    <name type="scientific">Halobacillus salinus</name>
    <dbReference type="NCBI Taxonomy" id="192814"/>
    <lineage>
        <taxon>Bacteria</taxon>
        <taxon>Bacillati</taxon>
        <taxon>Bacillota</taxon>
        <taxon>Bacilli</taxon>
        <taxon>Bacillales</taxon>
        <taxon>Bacillaceae</taxon>
        <taxon>Halobacillus</taxon>
    </lineage>
</organism>
<dbReference type="EMBL" id="SRJC01000004">
    <property type="protein sequence ID" value="TGB02027.1"/>
    <property type="molecule type" value="Genomic_DNA"/>
</dbReference>
<dbReference type="AlphaFoldDB" id="A0A4Z0GY10"/>
<evidence type="ECO:0000313" key="1">
    <source>
        <dbReference type="EMBL" id="TGB02027.1"/>
    </source>
</evidence>
<sequence>MKRIMVMSVSPGAGKSTLARQLGDILGIEAYHLDRYFWKPGWVQATEEEFEEKQREMVSEESWIIDGNYSGTYKIRTSRADTIIYIELPLLTCLLRVFKRWWRHRGQIREDIGCTERMEFDFLKFIVTTYYRRKKRMRERFRAIQQEDVTKEIILLRSRRDVQAFLEDQKG</sequence>
<dbReference type="SUPFAM" id="SSF52540">
    <property type="entry name" value="P-loop containing nucleoside triphosphate hydrolases"/>
    <property type="match status" value="1"/>
</dbReference>
<comment type="caution">
    <text evidence="1">The sequence shown here is derived from an EMBL/GenBank/DDBJ whole genome shotgun (WGS) entry which is preliminary data.</text>
</comment>
<protein>
    <submittedName>
        <fullName evidence="1">Topology modulation protein</fullName>
    </submittedName>
</protein>
<dbReference type="Proteomes" id="UP000297982">
    <property type="component" value="Unassembled WGS sequence"/>
</dbReference>
<dbReference type="PANTHER" id="PTHR37816:SF3">
    <property type="entry name" value="MODULATES DNA TOPOLOGY"/>
    <property type="match status" value="1"/>
</dbReference>
<accession>A0A4Z0GY10</accession>
<dbReference type="Gene3D" id="3.40.50.300">
    <property type="entry name" value="P-loop containing nucleotide triphosphate hydrolases"/>
    <property type="match status" value="1"/>
</dbReference>
<evidence type="ECO:0000313" key="2">
    <source>
        <dbReference type="Proteomes" id="UP000297982"/>
    </source>
</evidence>
<dbReference type="PANTHER" id="PTHR37816">
    <property type="entry name" value="YALI0E33011P"/>
    <property type="match status" value="1"/>
</dbReference>
<dbReference type="STRING" id="192814.GCA_900166575_03878"/>
<proteinExistence type="predicted"/>
<name>A0A4Z0GY10_9BACI</name>
<gene>
    <name evidence="1" type="ORF">E4663_15460</name>
</gene>
<reference evidence="1 2" key="1">
    <citation type="journal article" date="2003" name="Int. J. Syst. Evol. Microbiol.">
        <title>Halobacillus salinus sp. nov., isolated from a salt lake on the coast of the East Sea in Korea.</title>
        <authorList>
            <person name="Yoon J.H."/>
            <person name="Kang K.H."/>
            <person name="Park Y.H."/>
        </authorList>
    </citation>
    <scope>NUCLEOTIDE SEQUENCE [LARGE SCALE GENOMIC DNA]</scope>
    <source>
        <strain evidence="1 2">HSL-3</strain>
    </source>
</reference>
<dbReference type="InterPro" id="IPR027417">
    <property type="entry name" value="P-loop_NTPase"/>
</dbReference>
<keyword evidence="2" id="KW-1185">Reference proteome</keyword>
<dbReference type="InterPro" id="IPR052922">
    <property type="entry name" value="Cytidylate_Kinase-2"/>
</dbReference>
<dbReference type="RefSeq" id="WP_135328293.1">
    <property type="nucleotide sequence ID" value="NZ_SRJC01000004.1"/>
</dbReference>